<feature type="region of interest" description="Disordered" evidence="1">
    <location>
        <begin position="149"/>
        <end position="193"/>
    </location>
</feature>
<dbReference type="Gene3D" id="1.10.10.10">
    <property type="entry name" value="Winged helix-like DNA-binding domain superfamily/Winged helix DNA-binding domain"/>
    <property type="match status" value="1"/>
</dbReference>
<proteinExistence type="predicted"/>
<dbReference type="PROSITE" id="PS50995">
    <property type="entry name" value="HTH_MARR_2"/>
    <property type="match status" value="1"/>
</dbReference>
<evidence type="ECO:0000256" key="1">
    <source>
        <dbReference type="SAM" id="MobiDB-lite"/>
    </source>
</evidence>
<evidence type="ECO:0000259" key="2">
    <source>
        <dbReference type="PROSITE" id="PS50995"/>
    </source>
</evidence>
<accession>A0A918XR60</accession>
<comment type="caution">
    <text evidence="3">The sequence shown here is derived from an EMBL/GenBank/DDBJ whole genome shotgun (WGS) entry which is preliminary data.</text>
</comment>
<feature type="compositionally biased region" description="Basic residues" evidence="1">
    <location>
        <begin position="173"/>
        <end position="193"/>
    </location>
</feature>
<dbReference type="GO" id="GO:0006950">
    <property type="term" value="P:response to stress"/>
    <property type="evidence" value="ECO:0007669"/>
    <property type="project" value="TreeGrafter"/>
</dbReference>
<dbReference type="EMBL" id="BMZS01000004">
    <property type="protein sequence ID" value="GHD48951.1"/>
    <property type="molecule type" value="Genomic_DNA"/>
</dbReference>
<organism evidence="3 4">
    <name type="scientific">Thalassobaculum fulvum</name>
    <dbReference type="NCBI Taxonomy" id="1633335"/>
    <lineage>
        <taxon>Bacteria</taxon>
        <taxon>Pseudomonadati</taxon>
        <taxon>Pseudomonadota</taxon>
        <taxon>Alphaproteobacteria</taxon>
        <taxon>Rhodospirillales</taxon>
        <taxon>Thalassobaculaceae</taxon>
        <taxon>Thalassobaculum</taxon>
    </lineage>
</organism>
<dbReference type="Pfam" id="PF12802">
    <property type="entry name" value="MarR_2"/>
    <property type="match status" value="1"/>
</dbReference>
<dbReference type="InterPro" id="IPR036390">
    <property type="entry name" value="WH_DNA-bd_sf"/>
</dbReference>
<reference evidence="3" key="2">
    <citation type="submission" date="2020-09" db="EMBL/GenBank/DDBJ databases">
        <authorList>
            <person name="Sun Q."/>
            <person name="Kim S."/>
        </authorList>
    </citation>
    <scope>NUCLEOTIDE SEQUENCE</scope>
    <source>
        <strain evidence="3">KCTC 42651</strain>
    </source>
</reference>
<dbReference type="SUPFAM" id="SSF46785">
    <property type="entry name" value="Winged helix' DNA-binding domain"/>
    <property type="match status" value="1"/>
</dbReference>
<dbReference type="InterPro" id="IPR036388">
    <property type="entry name" value="WH-like_DNA-bd_sf"/>
</dbReference>
<dbReference type="PANTHER" id="PTHR33164">
    <property type="entry name" value="TRANSCRIPTIONAL REGULATOR, MARR FAMILY"/>
    <property type="match status" value="1"/>
</dbReference>
<reference evidence="3" key="1">
    <citation type="journal article" date="2014" name="Int. J. Syst. Evol. Microbiol.">
        <title>Complete genome sequence of Corynebacterium casei LMG S-19264T (=DSM 44701T), isolated from a smear-ripened cheese.</title>
        <authorList>
            <consortium name="US DOE Joint Genome Institute (JGI-PGF)"/>
            <person name="Walter F."/>
            <person name="Albersmeier A."/>
            <person name="Kalinowski J."/>
            <person name="Ruckert C."/>
        </authorList>
    </citation>
    <scope>NUCLEOTIDE SEQUENCE</scope>
    <source>
        <strain evidence="3">KCTC 42651</strain>
    </source>
</reference>
<keyword evidence="4" id="KW-1185">Reference proteome</keyword>
<gene>
    <name evidence="3" type="ORF">GCM10017083_20650</name>
</gene>
<dbReference type="GO" id="GO:0003700">
    <property type="term" value="F:DNA-binding transcription factor activity"/>
    <property type="evidence" value="ECO:0007669"/>
    <property type="project" value="InterPro"/>
</dbReference>
<evidence type="ECO:0000313" key="4">
    <source>
        <dbReference type="Proteomes" id="UP000630353"/>
    </source>
</evidence>
<dbReference type="InterPro" id="IPR039422">
    <property type="entry name" value="MarR/SlyA-like"/>
</dbReference>
<name>A0A918XR60_9PROT</name>
<sequence>MSGTTSSPSEQSIVAWARLVRVSQALLEAVEADLKAAGMPPLVWYDALLELRRNEPDGLRPFELQDRMLLAQYNLSRLLDRIVKAGYAERRPCPEDGRGHVLHVTAAGRDLLRAMWPPYRDAIARRFADRLDDGDAAELGRLLGKLQGLAPAQPTTPPETVPPSPPAAEPARRVHLTAKPQRRVRFFAMKPRP</sequence>
<dbReference type="AlphaFoldDB" id="A0A918XR60"/>
<dbReference type="Proteomes" id="UP000630353">
    <property type="component" value="Unassembled WGS sequence"/>
</dbReference>
<dbReference type="PANTHER" id="PTHR33164:SF104">
    <property type="entry name" value="TRANSCRIPTIONAL REGULATORY PROTEIN"/>
    <property type="match status" value="1"/>
</dbReference>
<dbReference type="RefSeq" id="WP_189989060.1">
    <property type="nucleotide sequence ID" value="NZ_BMZS01000004.1"/>
</dbReference>
<feature type="compositionally biased region" description="Pro residues" evidence="1">
    <location>
        <begin position="154"/>
        <end position="168"/>
    </location>
</feature>
<dbReference type="InterPro" id="IPR000835">
    <property type="entry name" value="HTH_MarR-typ"/>
</dbReference>
<protein>
    <recommendedName>
        <fullName evidence="2">HTH marR-type domain-containing protein</fullName>
    </recommendedName>
</protein>
<evidence type="ECO:0000313" key="3">
    <source>
        <dbReference type="EMBL" id="GHD48951.1"/>
    </source>
</evidence>
<feature type="domain" description="HTH marR-type" evidence="2">
    <location>
        <begin position="12"/>
        <end position="148"/>
    </location>
</feature>
<dbReference type="SMART" id="SM00347">
    <property type="entry name" value="HTH_MARR"/>
    <property type="match status" value="1"/>
</dbReference>